<feature type="domain" description="Asparaginase/glutaminase C-terminal" evidence="6">
    <location>
        <begin position="215"/>
        <end position="329"/>
    </location>
</feature>
<evidence type="ECO:0000256" key="1">
    <source>
        <dbReference type="ARBA" id="ARBA00010518"/>
    </source>
</evidence>
<accession>A0A7K3LWB2</accession>
<dbReference type="EMBL" id="JAADZU010000107">
    <property type="protein sequence ID" value="NDK92231.1"/>
    <property type="molecule type" value="Genomic_DNA"/>
</dbReference>
<dbReference type="PIRSF" id="PIRSF500176">
    <property type="entry name" value="L_ASNase"/>
    <property type="match status" value="1"/>
</dbReference>
<dbReference type="PANTHER" id="PTHR11707">
    <property type="entry name" value="L-ASPARAGINASE"/>
    <property type="match status" value="1"/>
</dbReference>
<sequence length="341" mass="34751">MTAASSSLPRIDYFALGGTIASVRGDVAGAVPTLTAQDIADSVDGLHEVADVRAHQFLLTPSPEITIEDLVRLRDAIAAAVADGAVGAVVTQGTDSIEETSFVLDLLWSGDPPIVFTGAMRNPSLPGSEGSVNLLGAVQVAASAQAVGTGVTVCLGDEIHSARYVHKGHTASPATFVSPGLGPIGWVAEGRPVIALRPATRHHLTLPDDPAVPPVALVRLGLGDDGRQLRALADLGYRGVVIEAFGGGHVPVAALPAIADLVAVMPVVLASRTGAGEVLTATYRFSGSEIELMAMGLVRAGALDGLKSRLLLTLCLAGDLDADAIATTFQSVGSTTGPTRI</sequence>
<dbReference type="GO" id="GO:0006528">
    <property type="term" value="P:asparagine metabolic process"/>
    <property type="evidence" value="ECO:0007669"/>
    <property type="project" value="InterPro"/>
</dbReference>
<gene>
    <name evidence="7" type="ORF">GYA93_22110</name>
</gene>
<dbReference type="InterPro" id="IPR036152">
    <property type="entry name" value="Asp/glu_Ase-like_sf"/>
</dbReference>
<dbReference type="InterPro" id="IPR004550">
    <property type="entry name" value="AsnASE_II"/>
</dbReference>
<proteinExistence type="inferred from homology"/>
<dbReference type="PANTHER" id="PTHR11707:SF28">
    <property type="entry name" value="60 KDA LYSOPHOSPHOLIPASE"/>
    <property type="match status" value="1"/>
</dbReference>
<dbReference type="Gene3D" id="3.40.50.1170">
    <property type="entry name" value="L-asparaginase, N-terminal domain"/>
    <property type="match status" value="1"/>
</dbReference>
<dbReference type="Proteomes" id="UP000466307">
    <property type="component" value="Unassembled WGS sequence"/>
</dbReference>
<dbReference type="PIRSF" id="PIRSF001220">
    <property type="entry name" value="L-ASNase_gatD"/>
    <property type="match status" value="1"/>
</dbReference>
<feature type="domain" description="L-asparaginase N-terminal" evidence="5">
    <location>
        <begin position="14"/>
        <end position="193"/>
    </location>
</feature>
<keyword evidence="8" id="KW-1185">Reference proteome</keyword>
<feature type="binding site" evidence="4">
    <location>
        <begin position="94"/>
        <end position="95"/>
    </location>
    <ligand>
        <name>substrate</name>
    </ligand>
</feature>
<evidence type="ECO:0000256" key="4">
    <source>
        <dbReference type="PIRSR" id="PIRSR001220-2"/>
    </source>
</evidence>
<dbReference type="Gene3D" id="3.40.50.40">
    <property type="match status" value="1"/>
</dbReference>
<reference evidence="7 8" key="1">
    <citation type="submission" date="2020-01" db="EMBL/GenBank/DDBJ databases">
        <title>Investigation of new actinobacteria for the biodesulphurisation of diesel fuel.</title>
        <authorList>
            <person name="Athi Narayanan S.M."/>
        </authorList>
    </citation>
    <scope>NUCLEOTIDE SEQUENCE [LARGE SCALE GENOMIC DNA]</scope>
    <source>
        <strain evidence="7 8">213E</strain>
    </source>
</reference>
<dbReference type="AlphaFoldDB" id="A0A7K3LWB2"/>
<dbReference type="Pfam" id="PF17763">
    <property type="entry name" value="Asparaginase_C"/>
    <property type="match status" value="1"/>
</dbReference>
<organism evidence="7 8">
    <name type="scientific">Gordonia desulfuricans</name>
    <dbReference type="NCBI Taxonomy" id="89051"/>
    <lineage>
        <taxon>Bacteria</taxon>
        <taxon>Bacillati</taxon>
        <taxon>Actinomycetota</taxon>
        <taxon>Actinomycetes</taxon>
        <taxon>Mycobacteriales</taxon>
        <taxon>Gordoniaceae</taxon>
        <taxon>Gordonia</taxon>
    </lineage>
</organism>
<evidence type="ECO:0000256" key="2">
    <source>
        <dbReference type="ARBA" id="ARBA00022801"/>
    </source>
</evidence>
<dbReference type="Pfam" id="PF00710">
    <property type="entry name" value="Asparaginase"/>
    <property type="match status" value="1"/>
</dbReference>
<keyword evidence="2" id="KW-0378">Hydrolase</keyword>
<feature type="binding site" evidence="4">
    <location>
        <position position="62"/>
    </location>
    <ligand>
        <name>substrate</name>
    </ligand>
</feature>
<evidence type="ECO:0000259" key="5">
    <source>
        <dbReference type="Pfam" id="PF00710"/>
    </source>
</evidence>
<dbReference type="RefSeq" id="WP_059034879.1">
    <property type="nucleotide sequence ID" value="NZ_JAADZU010000107.1"/>
</dbReference>
<feature type="active site" description="O-isoaspartyl threonine intermediate" evidence="3">
    <location>
        <position position="19"/>
    </location>
</feature>
<name>A0A7K3LWB2_9ACTN</name>
<protein>
    <submittedName>
        <fullName evidence="7">Asparaginase</fullName>
    </submittedName>
</protein>
<evidence type="ECO:0000313" key="8">
    <source>
        <dbReference type="Proteomes" id="UP000466307"/>
    </source>
</evidence>
<dbReference type="InterPro" id="IPR027473">
    <property type="entry name" value="L-asparaginase_C"/>
</dbReference>
<dbReference type="InterPro" id="IPR040919">
    <property type="entry name" value="Asparaginase_C"/>
</dbReference>
<dbReference type="SFLD" id="SFLDS00057">
    <property type="entry name" value="Glutaminase/Asparaginase"/>
    <property type="match status" value="1"/>
</dbReference>
<evidence type="ECO:0000256" key="3">
    <source>
        <dbReference type="PIRSR" id="PIRSR001220-1"/>
    </source>
</evidence>
<dbReference type="InterPro" id="IPR006034">
    <property type="entry name" value="Asparaginase/glutaminase-like"/>
</dbReference>
<dbReference type="InterPro" id="IPR027474">
    <property type="entry name" value="L-asparaginase_N"/>
</dbReference>
<comment type="caution">
    <text evidence="7">The sequence shown here is derived from an EMBL/GenBank/DDBJ whole genome shotgun (WGS) entry which is preliminary data.</text>
</comment>
<dbReference type="SUPFAM" id="SSF53774">
    <property type="entry name" value="Glutaminase/Asparaginase"/>
    <property type="match status" value="1"/>
</dbReference>
<dbReference type="InterPro" id="IPR037152">
    <property type="entry name" value="L-asparaginase_N_sf"/>
</dbReference>
<dbReference type="PRINTS" id="PR00139">
    <property type="entry name" value="ASNGLNASE"/>
</dbReference>
<dbReference type="PROSITE" id="PS51732">
    <property type="entry name" value="ASN_GLN_ASE_3"/>
    <property type="match status" value="1"/>
</dbReference>
<evidence type="ECO:0000259" key="6">
    <source>
        <dbReference type="Pfam" id="PF17763"/>
    </source>
</evidence>
<dbReference type="GO" id="GO:0004067">
    <property type="term" value="F:asparaginase activity"/>
    <property type="evidence" value="ECO:0007669"/>
    <property type="project" value="UniProtKB-UniRule"/>
</dbReference>
<evidence type="ECO:0000313" key="7">
    <source>
        <dbReference type="EMBL" id="NDK92231.1"/>
    </source>
</evidence>
<comment type="similarity">
    <text evidence="1">Belongs to the asparaginase 1 family.</text>
</comment>
<dbReference type="SMART" id="SM00870">
    <property type="entry name" value="Asparaginase"/>
    <property type="match status" value="1"/>
</dbReference>
<dbReference type="CDD" id="cd08964">
    <property type="entry name" value="L-asparaginase_II"/>
    <property type="match status" value="1"/>
</dbReference>